<reference evidence="1" key="1">
    <citation type="submission" date="2019-08" db="EMBL/GenBank/DDBJ databases">
        <authorList>
            <person name="Kucharzyk K."/>
            <person name="Murdoch R.W."/>
            <person name="Higgins S."/>
            <person name="Loffler F."/>
        </authorList>
    </citation>
    <scope>NUCLEOTIDE SEQUENCE</scope>
</reference>
<name>A0A645FSM5_9ZZZZ</name>
<protein>
    <submittedName>
        <fullName evidence="1">Uncharacterized protein</fullName>
    </submittedName>
</protein>
<comment type="caution">
    <text evidence="1">The sequence shown here is derived from an EMBL/GenBank/DDBJ whole genome shotgun (WGS) entry which is preliminary data.</text>
</comment>
<proteinExistence type="predicted"/>
<organism evidence="1">
    <name type="scientific">bioreactor metagenome</name>
    <dbReference type="NCBI Taxonomy" id="1076179"/>
    <lineage>
        <taxon>unclassified sequences</taxon>
        <taxon>metagenomes</taxon>
        <taxon>ecological metagenomes</taxon>
    </lineage>
</organism>
<sequence>MRPDGEGLEDHAEAAVFGRNVKVLRLRGYQFAADLDLSLVKVLEARDHAQRRSLAAAGGAEE</sequence>
<dbReference type="AntiFam" id="ANF00095">
    <property type="entry name" value="Shadow ORF (opposite ABC transporters)"/>
</dbReference>
<accession>A0A645FSM5</accession>
<dbReference type="EMBL" id="VSSQ01063625">
    <property type="protein sequence ID" value="MPN16632.1"/>
    <property type="molecule type" value="Genomic_DNA"/>
</dbReference>
<gene>
    <name evidence="1" type="ORF">SDC9_163977</name>
</gene>
<evidence type="ECO:0000313" key="1">
    <source>
        <dbReference type="EMBL" id="MPN16632.1"/>
    </source>
</evidence>
<dbReference type="AlphaFoldDB" id="A0A645FSM5"/>